<evidence type="ECO:0000313" key="2">
    <source>
        <dbReference type="Proteomes" id="UP001168990"/>
    </source>
</evidence>
<reference evidence="1" key="1">
    <citation type="journal article" date="2023" name="bioRxiv">
        <title>Scaffold-level genome assemblies of two parasitoid biocontrol wasps reveal the parthenogenesis mechanism and an associated novel virus.</title>
        <authorList>
            <person name="Inwood S."/>
            <person name="Skelly J."/>
            <person name="Guhlin J."/>
            <person name="Harrop T."/>
            <person name="Goldson S."/>
            <person name="Dearden P."/>
        </authorList>
    </citation>
    <scope>NUCLEOTIDE SEQUENCE</scope>
    <source>
        <strain evidence="1">Irish</strain>
        <tissue evidence="1">Whole body</tissue>
    </source>
</reference>
<dbReference type="EMBL" id="JAQQBS010000144">
    <property type="protein sequence ID" value="KAK0169560.1"/>
    <property type="molecule type" value="Genomic_DNA"/>
</dbReference>
<dbReference type="Proteomes" id="UP001168990">
    <property type="component" value="Unassembled WGS sequence"/>
</dbReference>
<reference evidence="1" key="2">
    <citation type="submission" date="2023-03" db="EMBL/GenBank/DDBJ databases">
        <authorList>
            <person name="Inwood S.N."/>
            <person name="Skelly J.G."/>
            <person name="Guhlin J."/>
            <person name="Harrop T.W.R."/>
            <person name="Goldson S.G."/>
            <person name="Dearden P.K."/>
        </authorList>
    </citation>
    <scope>NUCLEOTIDE SEQUENCE</scope>
    <source>
        <strain evidence="1">Irish</strain>
        <tissue evidence="1">Whole body</tissue>
    </source>
</reference>
<protein>
    <submittedName>
        <fullName evidence="1">Uncharacterized protein</fullName>
    </submittedName>
</protein>
<dbReference type="AlphaFoldDB" id="A0AA39FH93"/>
<comment type="caution">
    <text evidence="1">The sequence shown here is derived from an EMBL/GenBank/DDBJ whole genome shotgun (WGS) entry which is preliminary data.</text>
</comment>
<proteinExistence type="predicted"/>
<sequence length="141" mass="15224">MALSPENFPYCSFCGLFENIKGRDFQNSPLFKLETFSSAVAPLRTEKKQRKMNSRTQSIENFGKANNHLSASGAAVDPGGGSSVRRGGGPLGPIQHGGCGGVRFFRPTMAPGWQLGPPASLILLGYFAVRSAEGFYLRILR</sequence>
<organism evidence="1 2">
    <name type="scientific">Microctonus aethiopoides</name>
    <dbReference type="NCBI Taxonomy" id="144406"/>
    <lineage>
        <taxon>Eukaryota</taxon>
        <taxon>Metazoa</taxon>
        <taxon>Ecdysozoa</taxon>
        <taxon>Arthropoda</taxon>
        <taxon>Hexapoda</taxon>
        <taxon>Insecta</taxon>
        <taxon>Pterygota</taxon>
        <taxon>Neoptera</taxon>
        <taxon>Endopterygota</taxon>
        <taxon>Hymenoptera</taxon>
        <taxon>Apocrita</taxon>
        <taxon>Ichneumonoidea</taxon>
        <taxon>Braconidae</taxon>
        <taxon>Euphorinae</taxon>
        <taxon>Microctonus</taxon>
    </lineage>
</organism>
<evidence type="ECO:0000313" key="1">
    <source>
        <dbReference type="EMBL" id="KAK0169560.1"/>
    </source>
</evidence>
<accession>A0AA39FH93</accession>
<name>A0AA39FH93_9HYME</name>
<keyword evidence="2" id="KW-1185">Reference proteome</keyword>
<gene>
    <name evidence="1" type="ORF">PV328_011885</name>
</gene>